<dbReference type="InterPro" id="IPR036259">
    <property type="entry name" value="MFS_trans_sf"/>
</dbReference>
<dbReference type="PROSITE" id="PS50850">
    <property type="entry name" value="MFS"/>
    <property type="match status" value="1"/>
</dbReference>
<comment type="subcellular location">
    <subcellularLocation>
        <location evidence="1">Cell membrane</location>
        <topology evidence="1">Multi-pass membrane protein</topology>
    </subcellularLocation>
</comment>
<organism evidence="9 10">
    <name type="scientific">Actinomadura gamaensis</name>
    <dbReference type="NCBI Taxonomy" id="1763541"/>
    <lineage>
        <taxon>Bacteria</taxon>
        <taxon>Bacillati</taxon>
        <taxon>Actinomycetota</taxon>
        <taxon>Actinomycetes</taxon>
        <taxon>Streptosporangiales</taxon>
        <taxon>Thermomonosporaceae</taxon>
        <taxon>Actinomadura</taxon>
    </lineage>
</organism>
<dbReference type="InterPro" id="IPR020846">
    <property type="entry name" value="MFS_dom"/>
</dbReference>
<dbReference type="Proteomes" id="UP001595872">
    <property type="component" value="Unassembled WGS sequence"/>
</dbReference>
<dbReference type="Pfam" id="PF07690">
    <property type="entry name" value="MFS_1"/>
    <property type="match status" value="1"/>
</dbReference>
<evidence type="ECO:0000256" key="3">
    <source>
        <dbReference type="ARBA" id="ARBA00022475"/>
    </source>
</evidence>
<evidence type="ECO:0000259" key="8">
    <source>
        <dbReference type="PROSITE" id="PS50850"/>
    </source>
</evidence>
<feature type="transmembrane region" description="Helical" evidence="7">
    <location>
        <begin position="98"/>
        <end position="120"/>
    </location>
</feature>
<feature type="transmembrane region" description="Helical" evidence="7">
    <location>
        <begin position="73"/>
        <end position="92"/>
    </location>
</feature>
<feature type="transmembrane region" description="Helical" evidence="7">
    <location>
        <begin position="221"/>
        <end position="242"/>
    </location>
</feature>
<feature type="transmembrane region" description="Helical" evidence="7">
    <location>
        <begin position="43"/>
        <end position="61"/>
    </location>
</feature>
<evidence type="ECO:0000256" key="6">
    <source>
        <dbReference type="ARBA" id="ARBA00023136"/>
    </source>
</evidence>
<dbReference type="PANTHER" id="PTHR42718:SF46">
    <property type="entry name" value="BLR6921 PROTEIN"/>
    <property type="match status" value="1"/>
</dbReference>
<dbReference type="EMBL" id="JBHSIT010000017">
    <property type="protein sequence ID" value="MFC4913431.1"/>
    <property type="molecule type" value="Genomic_DNA"/>
</dbReference>
<reference evidence="10" key="1">
    <citation type="journal article" date="2019" name="Int. J. Syst. Evol. Microbiol.">
        <title>The Global Catalogue of Microorganisms (GCM) 10K type strain sequencing project: providing services to taxonomists for standard genome sequencing and annotation.</title>
        <authorList>
            <consortium name="The Broad Institute Genomics Platform"/>
            <consortium name="The Broad Institute Genome Sequencing Center for Infectious Disease"/>
            <person name="Wu L."/>
            <person name="Ma J."/>
        </authorList>
    </citation>
    <scope>NUCLEOTIDE SEQUENCE [LARGE SCALE GENOMIC DNA]</scope>
    <source>
        <strain evidence="10">KLKA75</strain>
    </source>
</reference>
<keyword evidence="3" id="KW-1003">Cell membrane</keyword>
<accession>A0ABV9UEM8</accession>
<evidence type="ECO:0000313" key="9">
    <source>
        <dbReference type="EMBL" id="MFC4913431.1"/>
    </source>
</evidence>
<feature type="transmembrane region" description="Helical" evidence="7">
    <location>
        <begin position="361"/>
        <end position="383"/>
    </location>
</feature>
<feature type="transmembrane region" description="Helical" evidence="7">
    <location>
        <begin position="328"/>
        <end position="349"/>
    </location>
</feature>
<dbReference type="Gene3D" id="1.20.1250.20">
    <property type="entry name" value="MFS general substrate transporter like domains"/>
    <property type="match status" value="1"/>
</dbReference>
<feature type="transmembrane region" description="Helical" evidence="7">
    <location>
        <begin position="162"/>
        <end position="183"/>
    </location>
</feature>
<name>A0ABV9UEM8_9ACTN</name>
<keyword evidence="10" id="KW-1185">Reference proteome</keyword>
<gene>
    <name evidence="9" type="ORF">ACFPCY_39460</name>
</gene>
<keyword evidence="4 7" id="KW-0812">Transmembrane</keyword>
<dbReference type="PANTHER" id="PTHR42718">
    <property type="entry name" value="MAJOR FACILITATOR SUPERFAMILY MULTIDRUG TRANSPORTER MFSC"/>
    <property type="match status" value="1"/>
</dbReference>
<protein>
    <submittedName>
        <fullName evidence="9">MFS transporter</fullName>
    </submittedName>
</protein>
<keyword evidence="2" id="KW-0813">Transport</keyword>
<evidence type="ECO:0000256" key="1">
    <source>
        <dbReference type="ARBA" id="ARBA00004651"/>
    </source>
</evidence>
<feature type="transmembrane region" description="Helical" evidence="7">
    <location>
        <begin position="132"/>
        <end position="150"/>
    </location>
</feature>
<feature type="transmembrane region" description="Helical" evidence="7">
    <location>
        <begin position="425"/>
        <end position="444"/>
    </location>
</feature>
<feature type="transmembrane region" description="Helical" evidence="7">
    <location>
        <begin position="395"/>
        <end position="413"/>
    </location>
</feature>
<dbReference type="Gene3D" id="1.20.1720.10">
    <property type="entry name" value="Multidrug resistance protein D"/>
    <property type="match status" value="1"/>
</dbReference>
<feature type="transmembrane region" description="Helical" evidence="7">
    <location>
        <begin position="263"/>
        <end position="285"/>
    </location>
</feature>
<evidence type="ECO:0000256" key="4">
    <source>
        <dbReference type="ARBA" id="ARBA00022692"/>
    </source>
</evidence>
<keyword evidence="5 7" id="KW-1133">Transmembrane helix</keyword>
<dbReference type="InterPro" id="IPR011701">
    <property type="entry name" value="MFS"/>
</dbReference>
<evidence type="ECO:0000313" key="10">
    <source>
        <dbReference type="Proteomes" id="UP001595872"/>
    </source>
</evidence>
<evidence type="ECO:0000256" key="7">
    <source>
        <dbReference type="SAM" id="Phobius"/>
    </source>
</evidence>
<sequence>MERHRLRLGLLAFTQLIVALDYNIVYVALPDVGRALGFGSSSVQWVVSAYAVGLGGLLLFGGRAVDRLGARRMFMIGLALYAVSSLAGGLAPDAGTLVAARAVQGAGGAMLSPATLTLIYRSFAEGPERNRALGAWGMAGSAGLAAGSLLGGVLTNYLGWEWVFFVNVPLALGSAALAPRVLPADPARTPGPFDVPGALLATAGSALLVFGLASGPDAGWFSIRSAGAFAAGAVLLALLVLVETRTRDPLIPLRLVRGRSLSTTMVVIAIFQGTLGGGYFILTTYLQPVLGYSSLEAGLTFLPLTLVCMIAALKATPALLGRWGIRTTLALSMAGTGAGIAALVAGTTSGGGFWTLLPGSVIWGLFGGIGFVTLFASAGAGVAPQEQGVASGLASTAKEVGGAMGLAVLVAIATSSAQPLEGLHAAGWTAAAVTVAGGLVALVLKPARTLSRPEKSIELEGAVQ</sequence>
<keyword evidence="6 7" id="KW-0472">Membrane</keyword>
<evidence type="ECO:0000256" key="5">
    <source>
        <dbReference type="ARBA" id="ARBA00022989"/>
    </source>
</evidence>
<comment type="caution">
    <text evidence="9">The sequence shown here is derived from an EMBL/GenBank/DDBJ whole genome shotgun (WGS) entry which is preliminary data.</text>
</comment>
<feature type="transmembrane region" description="Helical" evidence="7">
    <location>
        <begin position="195"/>
        <end position="215"/>
    </location>
</feature>
<dbReference type="RefSeq" id="WP_378264346.1">
    <property type="nucleotide sequence ID" value="NZ_JBHSIT010000017.1"/>
</dbReference>
<evidence type="ECO:0000256" key="2">
    <source>
        <dbReference type="ARBA" id="ARBA00022448"/>
    </source>
</evidence>
<dbReference type="CDD" id="cd17321">
    <property type="entry name" value="MFS_MMR_MDR_like"/>
    <property type="match status" value="1"/>
</dbReference>
<proteinExistence type="predicted"/>
<feature type="domain" description="Major facilitator superfamily (MFS) profile" evidence="8">
    <location>
        <begin position="7"/>
        <end position="449"/>
    </location>
</feature>
<feature type="transmembrane region" description="Helical" evidence="7">
    <location>
        <begin position="297"/>
        <end position="316"/>
    </location>
</feature>
<dbReference type="SUPFAM" id="SSF103473">
    <property type="entry name" value="MFS general substrate transporter"/>
    <property type="match status" value="1"/>
</dbReference>